<reference evidence="3" key="1">
    <citation type="submission" date="2016-10" db="EMBL/GenBank/DDBJ databases">
        <authorList>
            <person name="Varghese N."/>
            <person name="Submissions S."/>
        </authorList>
    </citation>
    <scope>NUCLEOTIDE SEQUENCE [LARGE SCALE GENOMIC DNA]</scope>
    <source>
        <strain evidence="3">DC30,IBRC 10041,KCTC 4046</strain>
    </source>
</reference>
<dbReference type="OrthoDB" id="342204at2157"/>
<organism evidence="2 3">
    <name type="scientific">Halopenitus persicus</name>
    <dbReference type="NCBI Taxonomy" id="1048396"/>
    <lineage>
        <taxon>Archaea</taxon>
        <taxon>Methanobacteriati</taxon>
        <taxon>Methanobacteriota</taxon>
        <taxon>Stenosarchaea group</taxon>
        <taxon>Halobacteria</taxon>
        <taxon>Halobacteriales</taxon>
        <taxon>Haloferacaceae</taxon>
        <taxon>Halopenitus</taxon>
    </lineage>
</organism>
<dbReference type="GeneID" id="43840363"/>
<protein>
    <recommendedName>
        <fullName evidence="1">DUF8124 domain-containing protein</fullName>
    </recommendedName>
</protein>
<dbReference type="Proteomes" id="UP000199079">
    <property type="component" value="Unassembled WGS sequence"/>
</dbReference>
<name>A0A1H3K719_9EURY</name>
<dbReference type="InterPro" id="IPR058437">
    <property type="entry name" value="DUF8124"/>
</dbReference>
<proteinExistence type="predicted"/>
<sequence length="102" mass="10876">MSGDNAHGDGTRGDTFAVGIHLTDAEFQFVVRVPSAIDSDWSDPDAFQSLVERLVWERLDRAAVLSAVDRTASVGETVSLGTITIEPDGTVVDSSLRDPSAE</sequence>
<evidence type="ECO:0000313" key="2">
    <source>
        <dbReference type="EMBL" id="SDY47408.1"/>
    </source>
</evidence>
<evidence type="ECO:0000259" key="1">
    <source>
        <dbReference type="Pfam" id="PF26445"/>
    </source>
</evidence>
<dbReference type="EMBL" id="FNPC01000005">
    <property type="protein sequence ID" value="SDY47408.1"/>
    <property type="molecule type" value="Genomic_DNA"/>
</dbReference>
<dbReference type="RefSeq" id="WP_021074291.1">
    <property type="nucleotide sequence ID" value="NZ_FNPC01000005.1"/>
</dbReference>
<evidence type="ECO:0000313" key="3">
    <source>
        <dbReference type="Proteomes" id="UP000199079"/>
    </source>
</evidence>
<gene>
    <name evidence="2" type="ORF">SAMN05216564_105263</name>
</gene>
<feature type="domain" description="DUF8124" evidence="1">
    <location>
        <begin position="12"/>
        <end position="98"/>
    </location>
</feature>
<keyword evidence="3" id="KW-1185">Reference proteome</keyword>
<dbReference type="AlphaFoldDB" id="A0A1H3K719"/>
<accession>A0A1H3K719</accession>
<dbReference type="Pfam" id="PF26445">
    <property type="entry name" value="DUF8124"/>
    <property type="match status" value="1"/>
</dbReference>